<sequence length="396" mass="44277">MSSSILLEHFNESAKCQAASISIGQSFFTAPPPPLKIADEIPESKPKDLGAFGWVIQDFGPEEPFSDTPAMKETYYFLWQVTRILLEFQFSADIYKYTVRVRCIIRSGAQREKYVSLASVYTLTEHMFTEKTQAPLHPQVFRLITAYQKLNFPANSLPGEMFPPSYALANNSLAKVPITHKDILGWITWLDGFSYVPTKEYIPQVDLMNEKMDSKFIYNPQGDFYPTPNASAPENYREAFTRLIADPSGVSSSKLTVSGMSALHPIPTNWTTDQVFTTLPSILRLYIGLFQSLLGLIMDLAANDIDGRILGAKYLCTPVERPLKKFIPMMSMLVGNCAGTFTSILAILIVLARKYDIARNPKPEQSENGADLNSNKSISTKEESLEEGFLSLSKNS</sequence>
<evidence type="ECO:0000313" key="4">
    <source>
        <dbReference type="Proteomes" id="UP000765509"/>
    </source>
</evidence>
<protein>
    <submittedName>
        <fullName evidence="3">Uncharacterized protein</fullName>
    </submittedName>
</protein>
<keyword evidence="2" id="KW-1133">Transmembrane helix</keyword>
<evidence type="ECO:0000256" key="2">
    <source>
        <dbReference type="SAM" id="Phobius"/>
    </source>
</evidence>
<keyword evidence="2" id="KW-0812">Transmembrane</keyword>
<keyword evidence="4" id="KW-1185">Reference proteome</keyword>
<dbReference type="AlphaFoldDB" id="A0A9Q3HWQ9"/>
<feature type="compositionally biased region" description="Low complexity" evidence="1">
    <location>
        <begin position="387"/>
        <end position="396"/>
    </location>
</feature>
<accession>A0A9Q3HWQ9</accession>
<organism evidence="3 4">
    <name type="scientific">Austropuccinia psidii MF-1</name>
    <dbReference type="NCBI Taxonomy" id="1389203"/>
    <lineage>
        <taxon>Eukaryota</taxon>
        <taxon>Fungi</taxon>
        <taxon>Dikarya</taxon>
        <taxon>Basidiomycota</taxon>
        <taxon>Pucciniomycotina</taxon>
        <taxon>Pucciniomycetes</taxon>
        <taxon>Pucciniales</taxon>
        <taxon>Sphaerophragmiaceae</taxon>
        <taxon>Austropuccinia</taxon>
    </lineage>
</organism>
<reference evidence="3" key="1">
    <citation type="submission" date="2021-03" db="EMBL/GenBank/DDBJ databases">
        <title>Draft genome sequence of rust myrtle Austropuccinia psidii MF-1, a brazilian biotype.</title>
        <authorList>
            <person name="Quecine M.C."/>
            <person name="Pachon D.M.R."/>
            <person name="Bonatelli M.L."/>
            <person name="Correr F.H."/>
            <person name="Franceschini L.M."/>
            <person name="Leite T.F."/>
            <person name="Margarido G.R.A."/>
            <person name="Almeida C.A."/>
            <person name="Ferrarezi J.A."/>
            <person name="Labate C.A."/>
        </authorList>
    </citation>
    <scope>NUCLEOTIDE SEQUENCE</scope>
    <source>
        <strain evidence="3">MF-1</strain>
    </source>
</reference>
<keyword evidence="2" id="KW-0472">Membrane</keyword>
<dbReference type="Proteomes" id="UP000765509">
    <property type="component" value="Unassembled WGS sequence"/>
</dbReference>
<dbReference type="EMBL" id="AVOT02028369">
    <property type="protein sequence ID" value="MBW0520841.1"/>
    <property type="molecule type" value="Genomic_DNA"/>
</dbReference>
<gene>
    <name evidence="3" type="ORF">O181_060556</name>
</gene>
<feature type="region of interest" description="Disordered" evidence="1">
    <location>
        <begin position="362"/>
        <end position="396"/>
    </location>
</feature>
<evidence type="ECO:0000313" key="3">
    <source>
        <dbReference type="EMBL" id="MBW0520841.1"/>
    </source>
</evidence>
<feature type="compositionally biased region" description="Polar residues" evidence="1">
    <location>
        <begin position="366"/>
        <end position="378"/>
    </location>
</feature>
<comment type="caution">
    <text evidence="3">The sequence shown here is derived from an EMBL/GenBank/DDBJ whole genome shotgun (WGS) entry which is preliminary data.</text>
</comment>
<name>A0A9Q3HWQ9_9BASI</name>
<evidence type="ECO:0000256" key="1">
    <source>
        <dbReference type="SAM" id="MobiDB-lite"/>
    </source>
</evidence>
<feature type="transmembrane region" description="Helical" evidence="2">
    <location>
        <begin position="326"/>
        <end position="352"/>
    </location>
</feature>
<proteinExistence type="predicted"/>